<gene>
    <name evidence="1" type="ORF">MarFTMF_197</name>
</gene>
<sequence>MEEFLEKRESLTFAIASQSVPRKERFLKFYRSKHREFWLLPNKKKHGPEKIFHGGITTSERTWKDGFLHGEETNFTYSGKMYEMRTWRNGVRHGKTVRLQSDSISTNWWEDGKLVHGSCFSNDGEFMHALRWGTLFSYRSDGNISRIYSKGIFWKFSAEGHVKRYLSCDS</sequence>
<dbReference type="SUPFAM" id="SSF82185">
    <property type="entry name" value="Histone H3 K4-specific methyltransferase SET7/9 N-terminal domain"/>
    <property type="match status" value="1"/>
</dbReference>
<accession>A0AA96EP77</accession>
<protein>
    <submittedName>
        <fullName evidence="1">MORN repeat containing protein</fullName>
    </submittedName>
</protein>
<evidence type="ECO:0000313" key="1">
    <source>
        <dbReference type="EMBL" id="WNL49713.1"/>
    </source>
</evidence>
<proteinExistence type="predicted"/>
<organism evidence="1">
    <name type="scientific">Marseillevirus sp</name>
    <dbReference type="NCBI Taxonomy" id="2809551"/>
    <lineage>
        <taxon>Viruses</taxon>
        <taxon>Varidnaviria</taxon>
        <taxon>Bamfordvirae</taxon>
        <taxon>Nucleocytoviricota</taxon>
        <taxon>Megaviricetes</taxon>
        <taxon>Pimascovirales</taxon>
        <taxon>Pimascovirales incertae sedis</taxon>
        <taxon>Marseilleviridae</taxon>
        <taxon>Marseillevirus</taxon>
    </lineage>
</organism>
<name>A0AA96EP77_9VIRU</name>
<reference evidence="1" key="1">
    <citation type="submission" date="2023-07" db="EMBL/GenBank/DDBJ databases">
        <authorList>
            <person name="Xia Y."/>
        </authorList>
    </citation>
    <scope>NUCLEOTIDE SEQUENCE</scope>
    <source>
        <strain evidence="1">F</strain>
    </source>
</reference>
<dbReference type="Gene3D" id="2.20.110.10">
    <property type="entry name" value="Histone H3 K4-specific methyltransferase SET7/9 N-terminal domain"/>
    <property type="match status" value="1"/>
</dbReference>
<dbReference type="EMBL" id="OR343188">
    <property type="protein sequence ID" value="WNL49713.1"/>
    <property type="molecule type" value="Genomic_DNA"/>
</dbReference>